<protein>
    <submittedName>
        <fullName evidence="9">Primosomal protein N' (Replication factor Y)-superfamily II helicase</fullName>
    </submittedName>
</protein>
<dbReference type="GO" id="GO:1990077">
    <property type="term" value="C:primosome complex"/>
    <property type="evidence" value="ECO:0007669"/>
    <property type="project" value="UniProtKB-KW"/>
</dbReference>
<dbReference type="PANTHER" id="PTHR30580">
    <property type="entry name" value="PRIMOSOMAL PROTEIN N"/>
    <property type="match status" value="1"/>
</dbReference>
<dbReference type="GO" id="GO:0005524">
    <property type="term" value="F:ATP binding"/>
    <property type="evidence" value="ECO:0007669"/>
    <property type="project" value="UniProtKB-KW"/>
</dbReference>
<evidence type="ECO:0000256" key="4">
    <source>
        <dbReference type="ARBA" id="ARBA00022741"/>
    </source>
</evidence>
<dbReference type="Proteomes" id="UP000241595">
    <property type="component" value="Unassembled WGS sequence"/>
</dbReference>
<dbReference type="PANTHER" id="PTHR30580:SF0">
    <property type="entry name" value="PRIMOSOMAL PROTEIN N"/>
    <property type="match status" value="1"/>
</dbReference>
<dbReference type="InterPro" id="IPR042115">
    <property type="entry name" value="PriA_3primeBD_sf"/>
</dbReference>
<evidence type="ECO:0000256" key="6">
    <source>
        <dbReference type="ARBA" id="ARBA00022840"/>
    </source>
</evidence>
<dbReference type="Pfam" id="PF17764">
    <property type="entry name" value="PriA_3primeBD"/>
    <property type="match status" value="1"/>
</dbReference>
<organism evidence="9 10">
    <name type="scientific">Mycobacterium terramassiliense</name>
    <dbReference type="NCBI Taxonomy" id="1841859"/>
    <lineage>
        <taxon>Bacteria</taxon>
        <taxon>Bacillati</taxon>
        <taxon>Actinomycetota</taxon>
        <taxon>Actinomycetes</taxon>
        <taxon>Mycobacteriales</taxon>
        <taxon>Mycobacteriaceae</taxon>
        <taxon>Mycobacterium</taxon>
    </lineage>
</organism>
<dbReference type="AlphaFoldDB" id="A0A2U3N8S1"/>
<keyword evidence="10" id="KW-1185">Reference proteome</keyword>
<keyword evidence="2" id="KW-0235">DNA replication</keyword>
<name>A0A2U3N8S1_9MYCO</name>
<evidence type="ECO:0000256" key="3">
    <source>
        <dbReference type="ARBA" id="ARBA00022723"/>
    </source>
</evidence>
<keyword evidence="4" id="KW-0547">Nucleotide-binding</keyword>
<dbReference type="STRING" id="1841859.GCA_900157385_01362"/>
<accession>A0A2U3N8S1</accession>
<dbReference type="InterPro" id="IPR027417">
    <property type="entry name" value="P-loop_NTPase"/>
</dbReference>
<keyword evidence="5" id="KW-0862">Zinc</keyword>
<evidence type="ECO:0000256" key="2">
    <source>
        <dbReference type="ARBA" id="ARBA00022705"/>
    </source>
</evidence>
<dbReference type="Gene3D" id="3.40.50.300">
    <property type="entry name" value="P-loop containing nucleotide triphosphate hydrolases"/>
    <property type="match status" value="1"/>
</dbReference>
<dbReference type="HAMAP" id="MF_00983">
    <property type="entry name" value="PriA"/>
    <property type="match status" value="1"/>
</dbReference>
<dbReference type="GO" id="GO:0006269">
    <property type="term" value="P:DNA replication, synthesis of primer"/>
    <property type="evidence" value="ECO:0007669"/>
    <property type="project" value="UniProtKB-KW"/>
</dbReference>
<dbReference type="NCBIfam" id="NF011454">
    <property type="entry name" value="PRK14873.1-4"/>
    <property type="match status" value="1"/>
</dbReference>
<dbReference type="EMBL" id="FTRV01000010">
    <property type="protein sequence ID" value="SPM27880.1"/>
    <property type="molecule type" value="Genomic_DNA"/>
</dbReference>
<evidence type="ECO:0000313" key="10">
    <source>
        <dbReference type="Proteomes" id="UP000241595"/>
    </source>
</evidence>
<dbReference type="FunFam" id="3.40.1440.60:FF:000002">
    <property type="entry name" value="Primosome assembly protein PriA"/>
    <property type="match status" value="1"/>
</dbReference>
<sequence>LASKVTPEVEPIARVLPMLSVPHLDREFDYLVSAEQSDDAQPGVRVRVRFHGRLVDAFVLERRNDTDHTGKLGWLDRVVSAEPVLTPEIRRLVDAVVARYAGTRPDVLRLAVPPRHARVEREPARAFALPMVSPVEPSGWSAYGRGGQFLAALEQSRAARAVWQALPGEPWADRFAEAAAQTIRTGRAALAIVPDQRDLDTLWRAATARIDQDCVVALSAGLGPAARYRRWLAALRGSARLVIGTRSAVFAPLADLGLVMVWADADDSLAEPRAPYPHAREVAMLRAHQARCAALIGGFARTAEAQALVRSGWAHDIVAARPVVRARTPRVVALDDSGYAEERDPAARTARIPSIALRAARSSLQAGAPVLVQVPRRGYVPSLACGRCRTIARCRHCTGPLSLHERGAVCRWCGRAELQLRCARCGSEAVRAVVVGARRTAEELGRAFAGTPVITSAGDAIVGEVAARAALVVATPGAEPRADGGYGAALLLDTWALLGRQDLRAAEDALWRWMSAAALVRARGDGGVVLVVAESSIPTVQSLIRWDPVGHAEAELTARAEVGLPPSVHMAAIDGAADAVAALLDEARLPEGAESLGPVDLPPGVRRPPGTPAGVPVIRMLVRVRREQGLALAGALRRGVGVLSARQDHEPVRVQIDPLHVG</sequence>
<evidence type="ECO:0000313" key="9">
    <source>
        <dbReference type="EMBL" id="SPM27880.1"/>
    </source>
</evidence>
<dbReference type="GO" id="GO:0043138">
    <property type="term" value="F:3'-5' DNA helicase activity"/>
    <property type="evidence" value="ECO:0007669"/>
    <property type="project" value="TreeGrafter"/>
</dbReference>
<evidence type="ECO:0000256" key="7">
    <source>
        <dbReference type="ARBA" id="ARBA00023125"/>
    </source>
</evidence>
<feature type="non-terminal residue" evidence="9">
    <location>
        <position position="1"/>
    </location>
</feature>
<keyword evidence="7" id="KW-0238">DNA-binding</keyword>
<evidence type="ECO:0000256" key="1">
    <source>
        <dbReference type="ARBA" id="ARBA00022515"/>
    </source>
</evidence>
<gene>
    <name evidence="9" type="ORF">MTAB308_1365</name>
</gene>
<feature type="domain" description="Primosomal protein N' 3' DNA-binding" evidence="8">
    <location>
        <begin position="19"/>
        <end position="113"/>
    </location>
</feature>
<evidence type="ECO:0000259" key="8">
    <source>
        <dbReference type="Pfam" id="PF17764"/>
    </source>
</evidence>
<keyword evidence="9" id="KW-0378">Hydrolase</keyword>
<keyword evidence="3" id="KW-0479">Metal-binding</keyword>
<keyword evidence="6" id="KW-0067">ATP-binding</keyword>
<keyword evidence="1" id="KW-0639">Primosome</keyword>
<dbReference type="GO" id="GO:0006270">
    <property type="term" value="P:DNA replication initiation"/>
    <property type="evidence" value="ECO:0007669"/>
    <property type="project" value="TreeGrafter"/>
</dbReference>
<keyword evidence="9" id="KW-0347">Helicase</keyword>
<proteinExistence type="inferred from homology"/>
<dbReference type="GO" id="GO:0006302">
    <property type="term" value="P:double-strand break repair"/>
    <property type="evidence" value="ECO:0007669"/>
    <property type="project" value="InterPro"/>
</dbReference>
<dbReference type="Gene3D" id="3.40.1440.60">
    <property type="entry name" value="PriA, 3(prime) DNA-binding domain"/>
    <property type="match status" value="1"/>
</dbReference>
<dbReference type="InterPro" id="IPR005259">
    <property type="entry name" value="PriA"/>
</dbReference>
<dbReference type="GO" id="GO:0046872">
    <property type="term" value="F:metal ion binding"/>
    <property type="evidence" value="ECO:0007669"/>
    <property type="project" value="UniProtKB-KW"/>
</dbReference>
<reference evidence="9 10" key="1">
    <citation type="submission" date="2017-01" db="EMBL/GenBank/DDBJ databases">
        <authorList>
            <consortium name="Urmite Genomes"/>
        </authorList>
    </citation>
    <scope>NUCLEOTIDE SEQUENCE [LARGE SCALE GENOMIC DNA]</scope>
    <source>
        <strain evidence="9 10">AB308</strain>
    </source>
</reference>
<dbReference type="GO" id="GO:0003677">
    <property type="term" value="F:DNA binding"/>
    <property type="evidence" value="ECO:0007669"/>
    <property type="project" value="UniProtKB-KW"/>
</dbReference>
<dbReference type="InterPro" id="IPR041222">
    <property type="entry name" value="PriA_3primeBD"/>
</dbReference>
<dbReference type="GO" id="GO:0006310">
    <property type="term" value="P:DNA recombination"/>
    <property type="evidence" value="ECO:0007669"/>
    <property type="project" value="InterPro"/>
</dbReference>
<evidence type="ECO:0000256" key="5">
    <source>
        <dbReference type="ARBA" id="ARBA00022833"/>
    </source>
</evidence>